<dbReference type="OrthoDB" id="5637927at2"/>
<dbReference type="PROSITE" id="PS50110">
    <property type="entry name" value="RESPONSE_REGULATORY"/>
    <property type="match status" value="1"/>
</dbReference>
<dbReference type="SMART" id="SM00448">
    <property type="entry name" value="REC"/>
    <property type="match status" value="1"/>
</dbReference>
<dbReference type="InterPro" id="IPR001789">
    <property type="entry name" value="Sig_transdc_resp-reg_receiver"/>
</dbReference>
<dbReference type="AlphaFoldDB" id="A0A0W0TC10"/>
<evidence type="ECO:0000256" key="3">
    <source>
        <dbReference type="PROSITE-ProRule" id="PRU00169"/>
    </source>
</evidence>
<comment type="caution">
    <text evidence="5">The sequence shown here is derived from an EMBL/GenBank/DDBJ whole genome shotgun (WGS) entry which is preliminary data.</text>
</comment>
<dbReference type="CDD" id="cd17546">
    <property type="entry name" value="REC_hyHK_CKI1_RcsC-like"/>
    <property type="match status" value="1"/>
</dbReference>
<sequence length="136" mass="14890">MKNSIHILVVEDSKIAQMVIETNLTQCGCIVDIAADAQGALEKAHDHHYDVILMDISLGSGPDGFDIAAQIKAHSTLNKQTSIAAVSSHAEPEYRDKAKAVGMVGYFNKPFTQKHAEKIIGFVKNNQLAHIINHMR</sequence>
<reference evidence="5 6" key="1">
    <citation type="submission" date="2015-11" db="EMBL/GenBank/DDBJ databases">
        <title>Genomic analysis of 38 Legionella species identifies large and diverse effector repertoires.</title>
        <authorList>
            <person name="Burstein D."/>
            <person name="Amaro F."/>
            <person name="Zusman T."/>
            <person name="Lifshitz Z."/>
            <person name="Cohen O."/>
            <person name="Gilbert J.A."/>
            <person name="Pupko T."/>
            <person name="Shuman H.A."/>
            <person name="Segal G."/>
        </authorList>
    </citation>
    <scope>NUCLEOTIDE SEQUENCE [LARGE SCALE GENOMIC DNA]</scope>
    <source>
        <strain evidence="5 6">ATCC 700990</strain>
    </source>
</reference>
<feature type="domain" description="Response regulatory" evidence="4">
    <location>
        <begin position="6"/>
        <end position="124"/>
    </location>
</feature>
<dbReference type="GO" id="GO:0000160">
    <property type="term" value="P:phosphorelay signal transduction system"/>
    <property type="evidence" value="ECO:0007669"/>
    <property type="project" value="UniProtKB-KW"/>
</dbReference>
<dbReference type="Gene3D" id="3.40.50.2300">
    <property type="match status" value="1"/>
</dbReference>
<keyword evidence="1 3" id="KW-0597">Phosphoprotein</keyword>
<dbReference type="STRING" id="1212489.Ldro_0443"/>
<proteinExistence type="predicted"/>
<evidence type="ECO:0000256" key="1">
    <source>
        <dbReference type="ARBA" id="ARBA00022553"/>
    </source>
</evidence>
<dbReference type="SUPFAM" id="SSF52172">
    <property type="entry name" value="CheY-like"/>
    <property type="match status" value="1"/>
</dbReference>
<accession>A0A0W0TC10</accession>
<dbReference type="RefSeq" id="WP_058494796.1">
    <property type="nucleotide sequence ID" value="NZ_CAAAIU010000003.1"/>
</dbReference>
<protein>
    <submittedName>
        <fullName evidence="5">Sensory histidine-kinase / response regulator</fullName>
        <ecNumber evidence="5">2.7.13.3</ecNumber>
    </submittedName>
</protein>
<gene>
    <name evidence="5" type="ORF">Ldro_0443</name>
</gene>
<evidence type="ECO:0000256" key="2">
    <source>
        <dbReference type="ARBA" id="ARBA00023012"/>
    </source>
</evidence>
<keyword evidence="2" id="KW-0902">Two-component regulatory system</keyword>
<feature type="modified residue" description="4-aspartylphosphate" evidence="3">
    <location>
        <position position="55"/>
    </location>
</feature>
<dbReference type="PANTHER" id="PTHR45339">
    <property type="entry name" value="HYBRID SIGNAL TRANSDUCTION HISTIDINE KINASE J"/>
    <property type="match status" value="1"/>
</dbReference>
<dbReference type="PANTHER" id="PTHR45339:SF1">
    <property type="entry name" value="HYBRID SIGNAL TRANSDUCTION HISTIDINE KINASE J"/>
    <property type="match status" value="1"/>
</dbReference>
<dbReference type="InterPro" id="IPR011006">
    <property type="entry name" value="CheY-like_superfamily"/>
</dbReference>
<name>A0A0W0TC10_9GAMM</name>
<dbReference type="Pfam" id="PF00072">
    <property type="entry name" value="Response_reg"/>
    <property type="match status" value="1"/>
</dbReference>
<dbReference type="EC" id="2.7.13.3" evidence="5"/>
<dbReference type="Proteomes" id="UP000054736">
    <property type="component" value="Unassembled WGS sequence"/>
</dbReference>
<evidence type="ECO:0000313" key="6">
    <source>
        <dbReference type="Proteomes" id="UP000054736"/>
    </source>
</evidence>
<keyword evidence="6" id="KW-1185">Reference proteome</keyword>
<organism evidence="5 6">
    <name type="scientific">Legionella drozanskii LLAP-1</name>
    <dbReference type="NCBI Taxonomy" id="1212489"/>
    <lineage>
        <taxon>Bacteria</taxon>
        <taxon>Pseudomonadati</taxon>
        <taxon>Pseudomonadota</taxon>
        <taxon>Gammaproteobacteria</taxon>
        <taxon>Legionellales</taxon>
        <taxon>Legionellaceae</taxon>
        <taxon>Legionella</taxon>
    </lineage>
</organism>
<dbReference type="PATRIC" id="fig|1212489.4.peg.457"/>
<evidence type="ECO:0000313" key="5">
    <source>
        <dbReference type="EMBL" id="KTC93072.1"/>
    </source>
</evidence>
<keyword evidence="5" id="KW-0808">Transferase</keyword>
<dbReference type="GO" id="GO:0004673">
    <property type="term" value="F:protein histidine kinase activity"/>
    <property type="evidence" value="ECO:0007669"/>
    <property type="project" value="UniProtKB-EC"/>
</dbReference>
<evidence type="ECO:0000259" key="4">
    <source>
        <dbReference type="PROSITE" id="PS50110"/>
    </source>
</evidence>
<keyword evidence="5" id="KW-0418">Kinase</keyword>
<dbReference type="EMBL" id="LNXY01000003">
    <property type="protein sequence ID" value="KTC93072.1"/>
    <property type="molecule type" value="Genomic_DNA"/>
</dbReference>